<proteinExistence type="predicted"/>
<name>A0ABN4NAF8_9LACO</name>
<dbReference type="Proteomes" id="UP000076244">
    <property type="component" value="Chromosome"/>
</dbReference>
<keyword evidence="2" id="KW-1185">Reference proteome</keyword>
<accession>A0ABN4NAF8</accession>
<dbReference type="EMBL" id="CP012288">
    <property type="protein sequence ID" value="AMV67497.1"/>
    <property type="molecule type" value="Genomic_DNA"/>
</dbReference>
<protein>
    <recommendedName>
        <fullName evidence="3">Transposase</fullName>
    </recommendedName>
</protein>
<evidence type="ECO:0008006" key="3">
    <source>
        <dbReference type="Google" id="ProtNLM"/>
    </source>
</evidence>
<organism evidence="1 2">
    <name type="scientific">Pediococcus damnosus</name>
    <dbReference type="NCBI Taxonomy" id="51663"/>
    <lineage>
        <taxon>Bacteria</taxon>
        <taxon>Bacillati</taxon>
        <taxon>Bacillota</taxon>
        <taxon>Bacilli</taxon>
        <taxon>Lactobacillales</taxon>
        <taxon>Lactobacillaceae</taxon>
        <taxon>Pediococcus</taxon>
    </lineage>
</organism>
<reference evidence="1 2" key="1">
    <citation type="journal article" date="2016" name="PLoS ONE">
        <title>The Identification of Novel Diagnostic Marker Genes for the Detection of Beer Spoiling Pediococcus damnosus Strains Using the BlAst Diagnostic Gene findEr.</title>
        <authorList>
            <person name="Behr J."/>
            <person name="Geissler A.J."/>
            <person name="Schmid J."/>
            <person name="Zehe A."/>
            <person name="Vogel R.F."/>
        </authorList>
    </citation>
    <scope>NUCLEOTIDE SEQUENCE [LARGE SCALE GENOMIC DNA]</scope>
    <source>
        <strain evidence="1 2">TMW 2.1535</strain>
    </source>
</reference>
<gene>
    <name evidence="1" type="ORF">ADU72_1572</name>
</gene>
<evidence type="ECO:0000313" key="2">
    <source>
        <dbReference type="Proteomes" id="UP000076244"/>
    </source>
</evidence>
<evidence type="ECO:0000313" key="1">
    <source>
        <dbReference type="EMBL" id="AMV67497.1"/>
    </source>
</evidence>
<sequence length="37" mass="4393">MTDHQLRAHFQIFKQHLVTPIEALFKKFSNLTLLINV</sequence>